<sequence>MPGATTGSFRVLLRMQIKPGMERDFEEVWAQVGDAITEQPANLGQWLSRSDDEPGVYYIVSDWVDEPAFRTFEKSDRHLGHRTKLHPYREGGSMWTMHVVHRMIGAGER</sequence>
<keyword evidence="3" id="KW-1185">Reference proteome</keyword>
<keyword evidence="2" id="KW-0560">Oxidoreductase</keyword>
<gene>
    <name evidence="2" type="ORF">ATK30_4825</name>
</gene>
<evidence type="ECO:0000313" key="2">
    <source>
        <dbReference type="EMBL" id="PKV93963.1"/>
    </source>
</evidence>
<feature type="domain" description="ABM" evidence="1">
    <location>
        <begin position="9"/>
        <end position="99"/>
    </location>
</feature>
<dbReference type="SUPFAM" id="SSF54909">
    <property type="entry name" value="Dimeric alpha+beta barrel"/>
    <property type="match status" value="1"/>
</dbReference>
<dbReference type="RefSeq" id="WP_101437507.1">
    <property type="nucleotide sequence ID" value="NZ_PJMY01000003.1"/>
</dbReference>
<keyword evidence="2" id="KW-0503">Monooxygenase</keyword>
<reference evidence="2 3" key="1">
    <citation type="submission" date="2017-12" db="EMBL/GenBank/DDBJ databases">
        <title>Sequencing the genomes of 1000 Actinobacteria strains.</title>
        <authorList>
            <person name="Klenk H.-P."/>
        </authorList>
    </citation>
    <scope>NUCLEOTIDE SEQUENCE [LARGE SCALE GENOMIC DNA]</scope>
    <source>
        <strain evidence="2 3">DSM 45165</strain>
    </source>
</reference>
<dbReference type="PROSITE" id="PS51725">
    <property type="entry name" value="ABM"/>
    <property type="match status" value="1"/>
</dbReference>
<dbReference type="EMBL" id="PJMY01000003">
    <property type="protein sequence ID" value="PKV93963.1"/>
    <property type="molecule type" value="Genomic_DNA"/>
</dbReference>
<evidence type="ECO:0000313" key="3">
    <source>
        <dbReference type="Proteomes" id="UP000233750"/>
    </source>
</evidence>
<accession>A0A2N3WJB7</accession>
<dbReference type="AlphaFoldDB" id="A0A2N3WJB7"/>
<dbReference type="Pfam" id="PF03992">
    <property type="entry name" value="ABM"/>
    <property type="match status" value="1"/>
</dbReference>
<evidence type="ECO:0000259" key="1">
    <source>
        <dbReference type="PROSITE" id="PS51725"/>
    </source>
</evidence>
<organism evidence="2 3">
    <name type="scientific">Amycolatopsis echigonensis</name>
    <dbReference type="NCBI Taxonomy" id="2576905"/>
    <lineage>
        <taxon>Bacteria</taxon>
        <taxon>Bacillati</taxon>
        <taxon>Actinomycetota</taxon>
        <taxon>Actinomycetes</taxon>
        <taxon>Pseudonocardiales</taxon>
        <taxon>Pseudonocardiaceae</taxon>
        <taxon>Amycolatopsis</taxon>
    </lineage>
</organism>
<comment type="caution">
    <text evidence="2">The sequence shown here is derived from an EMBL/GenBank/DDBJ whole genome shotgun (WGS) entry which is preliminary data.</text>
</comment>
<dbReference type="OrthoDB" id="3536734at2"/>
<dbReference type="Gene3D" id="3.30.70.100">
    <property type="match status" value="1"/>
</dbReference>
<protein>
    <submittedName>
        <fullName evidence="2">Heme-degrading monooxygenase HmoA</fullName>
    </submittedName>
</protein>
<proteinExistence type="predicted"/>
<name>A0A2N3WJB7_9PSEU</name>
<dbReference type="Proteomes" id="UP000233750">
    <property type="component" value="Unassembled WGS sequence"/>
</dbReference>
<dbReference type="GO" id="GO:0004497">
    <property type="term" value="F:monooxygenase activity"/>
    <property type="evidence" value="ECO:0007669"/>
    <property type="project" value="UniProtKB-KW"/>
</dbReference>
<dbReference type="InterPro" id="IPR007138">
    <property type="entry name" value="ABM_dom"/>
</dbReference>
<dbReference type="InterPro" id="IPR011008">
    <property type="entry name" value="Dimeric_a/b-barrel"/>
</dbReference>